<dbReference type="InterPro" id="IPR052765">
    <property type="entry name" value="PGM-Related"/>
</dbReference>
<dbReference type="Pfam" id="PF00300">
    <property type="entry name" value="His_Phos_1"/>
    <property type="match status" value="1"/>
</dbReference>
<protein>
    <submittedName>
        <fullName evidence="1">Histidine phosphatase family protein</fullName>
    </submittedName>
</protein>
<comment type="caution">
    <text evidence="1">The sequence shown here is derived from an EMBL/GenBank/DDBJ whole genome shotgun (WGS) entry which is preliminary data.</text>
</comment>
<dbReference type="SUPFAM" id="SSF53254">
    <property type="entry name" value="Phosphoglycerate mutase-like"/>
    <property type="match status" value="1"/>
</dbReference>
<reference evidence="1 2" key="1">
    <citation type="journal article" date="2019" name="Int. J. Syst. Evol. Microbiol.">
        <title>The Global Catalogue of Microorganisms (GCM) 10K type strain sequencing project: providing services to taxonomists for standard genome sequencing and annotation.</title>
        <authorList>
            <consortium name="The Broad Institute Genomics Platform"/>
            <consortium name="The Broad Institute Genome Sequencing Center for Infectious Disease"/>
            <person name="Wu L."/>
            <person name="Ma J."/>
        </authorList>
    </citation>
    <scope>NUCLEOTIDE SEQUENCE [LARGE SCALE GENOMIC DNA]</scope>
    <source>
        <strain evidence="1 2">JCM 14303</strain>
    </source>
</reference>
<dbReference type="RefSeq" id="WP_344170317.1">
    <property type="nucleotide sequence ID" value="NZ_BAAANC010000001.1"/>
</dbReference>
<dbReference type="Gene3D" id="3.40.50.1240">
    <property type="entry name" value="Phosphoglycerate mutase-like"/>
    <property type="match status" value="1"/>
</dbReference>
<evidence type="ECO:0000313" key="1">
    <source>
        <dbReference type="EMBL" id="GAA1514398.1"/>
    </source>
</evidence>
<keyword evidence="2" id="KW-1185">Reference proteome</keyword>
<dbReference type="InterPro" id="IPR029033">
    <property type="entry name" value="His_PPase_superfam"/>
</dbReference>
<dbReference type="Proteomes" id="UP001500363">
    <property type="component" value="Unassembled WGS sequence"/>
</dbReference>
<dbReference type="CDD" id="cd07067">
    <property type="entry name" value="HP_PGM_like"/>
    <property type="match status" value="1"/>
</dbReference>
<dbReference type="PANTHER" id="PTHR46192">
    <property type="entry name" value="BROAD-RANGE ACID PHOSPHATASE DET1"/>
    <property type="match status" value="1"/>
</dbReference>
<organism evidence="1 2">
    <name type="scientific">Kribbella lupini</name>
    <dbReference type="NCBI Taxonomy" id="291602"/>
    <lineage>
        <taxon>Bacteria</taxon>
        <taxon>Bacillati</taxon>
        <taxon>Actinomycetota</taxon>
        <taxon>Actinomycetes</taxon>
        <taxon>Propionibacteriales</taxon>
        <taxon>Kribbellaceae</taxon>
        <taxon>Kribbella</taxon>
    </lineage>
</organism>
<dbReference type="InterPro" id="IPR013078">
    <property type="entry name" value="His_Pase_superF_clade-1"/>
</dbReference>
<dbReference type="PROSITE" id="PS00175">
    <property type="entry name" value="PG_MUTASE"/>
    <property type="match status" value="1"/>
</dbReference>
<dbReference type="EMBL" id="BAAANC010000001">
    <property type="protein sequence ID" value="GAA1514398.1"/>
    <property type="molecule type" value="Genomic_DNA"/>
</dbReference>
<dbReference type="InterPro" id="IPR001345">
    <property type="entry name" value="PG/BPGM_mutase_AS"/>
</dbReference>
<evidence type="ECO:0000313" key="2">
    <source>
        <dbReference type="Proteomes" id="UP001500363"/>
    </source>
</evidence>
<name>A0ABN2AA99_9ACTN</name>
<dbReference type="SMART" id="SM00855">
    <property type="entry name" value="PGAM"/>
    <property type="match status" value="1"/>
</dbReference>
<sequence>MMHLSQRPLRIALIRHGESVANLDKKIYETVPDHAVPLTPHGHEQAAEAGKYLRTLFEGEPVRVYVSPYLRTLQTLDSLGLDDLIGIAREEPRLREQDWANFQDTEDIERQEQLRDSYGHFFYRFTHGESGSDVYDRVSSFLETMHRDFEQPDSPRNVLLVSHGLTMRLFCMRWFHWSVKFFETLRNPGNAETRVLLRQPNFRYKLDRPFEQWTHYEPKDGERSAWL</sequence>
<accession>A0ABN2AA99</accession>
<gene>
    <name evidence="1" type="ORF">GCM10009741_10950</name>
</gene>
<proteinExistence type="predicted"/>